<dbReference type="STRING" id="1392255.A0A2I1CJK4"/>
<dbReference type="Pfam" id="PF00248">
    <property type="entry name" value="Aldo_ket_red"/>
    <property type="match status" value="1"/>
</dbReference>
<feature type="domain" description="NADP-dependent oxidoreductase" evidence="2">
    <location>
        <begin position="17"/>
        <end position="318"/>
    </location>
</feature>
<dbReference type="SUPFAM" id="SSF51430">
    <property type="entry name" value="NAD(P)-linked oxidoreductase"/>
    <property type="match status" value="1"/>
</dbReference>
<keyword evidence="4" id="KW-1185">Reference proteome</keyword>
<sequence>MVVNRQLGKNGPTVPALGLGLMGMSFWVYGSIPSDEERFKVLDRAVELGETFWDTSDLYGDNEELLGKWFRRTGKRDQIFLATKFGFVQGGKPHEVNSSAEYCKEACDASLKRLGIANQLSTSDYLHSPNPQTPIEETMRAMVELQAIREGKIKHIGVSSVSSATLRRACKIANVVAVQTEYCVFSRDVEGPTGTNLLATCRELGVALVASCPLGRGVITSTFSKGEPVGNSEDKRPKVIPKFLEENREHNAKVASQFASLAEKKGCTVSQLALAWLLKQGNEIFAIPGTRRVKYLEENWGALQISLTDNEEAEIRTFAEENEMVGGQVPDQFAEYLYRDTVEES</sequence>
<dbReference type="GO" id="GO:0016491">
    <property type="term" value="F:oxidoreductase activity"/>
    <property type="evidence" value="ECO:0007669"/>
    <property type="project" value="UniProtKB-KW"/>
</dbReference>
<dbReference type="InterPro" id="IPR050791">
    <property type="entry name" value="Aldo-Keto_reductase"/>
</dbReference>
<organism evidence="3 4">
    <name type="scientific">Aspergillus novofumigatus (strain IBT 16806)</name>
    <dbReference type="NCBI Taxonomy" id="1392255"/>
    <lineage>
        <taxon>Eukaryota</taxon>
        <taxon>Fungi</taxon>
        <taxon>Dikarya</taxon>
        <taxon>Ascomycota</taxon>
        <taxon>Pezizomycotina</taxon>
        <taxon>Eurotiomycetes</taxon>
        <taxon>Eurotiomycetidae</taxon>
        <taxon>Eurotiales</taxon>
        <taxon>Aspergillaceae</taxon>
        <taxon>Aspergillus</taxon>
        <taxon>Aspergillus subgen. Fumigati</taxon>
    </lineage>
</organism>
<dbReference type="OMA" id="DDWRKTN"/>
<dbReference type="GeneID" id="36538421"/>
<evidence type="ECO:0000313" key="3">
    <source>
        <dbReference type="EMBL" id="PKX97805.1"/>
    </source>
</evidence>
<dbReference type="InterPro" id="IPR023210">
    <property type="entry name" value="NADP_OxRdtase_dom"/>
</dbReference>
<dbReference type="Gene3D" id="3.20.20.100">
    <property type="entry name" value="NADP-dependent oxidoreductase domain"/>
    <property type="match status" value="1"/>
</dbReference>
<evidence type="ECO:0000259" key="2">
    <source>
        <dbReference type="Pfam" id="PF00248"/>
    </source>
</evidence>
<dbReference type="PANTHER" id="PTHR43625:SF40">
    <property type="entry name" value="ALDO-KETO REDUCTASE YAKC [NADP(+)]"/>
    <property type="match status" value="1"/>
</dbReference>
<dbReference type="Proteomes" id="UP000234474">
    <property type="component" value="Unassembled WGS sequence"/>
</dbReference>
<dbReference type="GO" id="GO:0005737">
    <property type="term" value="C:cytoplasm"/>
    <property type="evidence" value="ECO:0007669"/>
    <property type="project" value="TreeGrafter"/>
</dbReference>
<keyword evidence="1" id="KW-0560">Oxidoreductase</keyword>
<dbReference type="InterPro" id="IPR036812">
    <property type="entry name" value="NAD(P)_OxRdtase_dom_sf"/>
</dbReference>
<dbReference type="AlphaFoldDB" id="A0A2I1CJK4"/>
<evidence type="ECO:0000256" key="1">
    <source>
        <dbReference type="ARBA" id="ARBA00023002"/>
    </source>
</evidence>
<protein>
    <submittedName>
        <fullName evidence="3">Putative aldo-keto reductase</fullName>
    </submittedName>
</protein>
<dbReference type="VEuPathDB" id="FungiDB:P174DRAFT_502294"/>
<dbReference type="PANTHER" id="PTHR43625">
    <property type="entry name" value="AFLATOXIN B1 ALDEHYDE REDUCTASE"/>
    <property type="match status" value="1"/>
</dbReference>
<reference evidence="4" key="1">
    <citation type="journal article" date="2018" name="Proc. Natl. Acad. Sci. U.S.A.">
        <title>Linking secondary metabolites to gene clusters through genome sequencing of six diverse Aspergillus species.</title>
        <authorList>
            <person name="Kaerboelling I."/>
            <person name="Vesth T.C."/>
            <person name="Frisvad J.C."/>
            <person name="Nybo J.L."/>
            <person name="Theobald S."/>
            <person name="Kuo A."/>
            <person name="Bowyer P."/>
            <person name="Matsuda Y."/>
            <person name="Mondo S."/>
            <person name="Lyhne E.K."/>
            <person name="Kogle M.E."/>
            <person name="Clum A."/>
            <person name="Lipzen A."/>
            <person name="Salamov A."/>
            <person name="Ngan C.Y."/>
            <person name="Daum C."/>
            <person name="Chiniquy J."/>
            <person name="Barry K."/>
            <person name="LaButti K."/>
            <person name="Haridas S."/>
            <person name="Simmons B.A."/>
            <person name="Magnuson J.K."/>
            <person name="Mortensen U.H."/>
            <person name="Larsen T.O."/>
            <person name="Grigoriev I.V."/>
            <person name="Baker S.E."/>
            <person name="Andersen M.R."/>
        </authorList>
    </citation>
    <scope>NUCLEOTIDE SEQUENCE [LARGE SCALE GENOMIC DNA]</scope>
    <source>
        <strain evidence="4">IBT 16806</strain>
    </source>
</reference>
<proteinExistence type="predicted"/>
<comment type="caution">
    <text evidence="3">The sequence shown here is derived from an EMBL/GenBank/DDBJ whole genome shotgun (WGS) entry which is preliminary data.</text>
</comment>
<accession>A0A2I1CJK4</accession>
<gene>
    <name evidence="3" type="ORF">P174DRAFT_502294</name>
</gene>
<evidence type="ECO:0000313" key="4">
    <source>
        <dbReference type="Proteomes" id="UP000234474"/>
    </source>
</evidence>
<dbReference type="RefSeq" id="XP_024686400.1">
    <property type="nucleotide sequence ID" value="XM_024831084.1"/>
</dbReference>
<name>A0A2I1CJK4_ASPN1</name>
<dbReference type="EMBL" id="MSZS01000002">
    <property type="protein sequence ID" value="PKX97805.1"/>
    <property type="molecule type" value="Genomic_DNA"/>
</dbReference>
<dbReference type="OrthoDB" id="37537at2759"/>